<evidence type="ECO:0000256" key="5">
    <source>
        <dbReference type="ARBA" id="ARBA00023458"/>
    </source>
</evidence>
<evidence type="ECO:0000256" key="4">
    <source>
        <dbReference type="ARBA" id="ARBA00022960"/>
    </source>
</evidence>
<dbReference type="AlphaFoldDB" id="A0A932CMT8"/>
<dbReference type="GO" id="GO:0005737">
    <property type="term" value="C:cytoplasm"/>
    <property type="evidence" value="ECO:0007669"/>
    <property type="project" value="UniProtKB-SubCell"/>
</dbReference>
<sequence length="342" mass="37111">MGLQSLLNNLFSKGMAIDLGTANTLIHVRGMGLVVDEPSMVAIARENGKVVAVGRTAKEMYGKTSESVRTIRPMRDGVIADFEVTRVMINTFIRQALKRKPLFRPQMVICIPSGITAVEKKAVIDSAEQAGAGKVYLMEEPMAAAIGANLPIQEPKGSMVVDIGGGTTEVAIIASSAIASSESIRVAGDEMDEAILQYIRQRYNLQIGPFEAERIKIRVGAAYPQKERLECMVRGRDLIEGVPRTLTITDEMVRESLESPIMAIVESVRRTLDKSSPELAADVYDHGIVLAGGGALLRGLDDRIHQEIGLQVHPSEDPLRAVVRGSGFVLENFKNMGKVCVN</sequence>
<protein>
    <recommendedName>
        <fullName evidence="6">Cell shape-determining protein MreB</fullName>
    </recommendedName>
</protein>
<feature type="binding site" evidence="6">
    <location>
        <begin position="21"/>
        <end position="23"/>
    </location>
    <ligand>
        <name>ATP</name>
        <dbReference type="ChEBI" id="CHEBI:30616"/>
    </ligand>
</feature>
<evidence type="ECO:0000256" key="6">
    <source>
        <dbReference type="HAMAP-Rule" id="MF_02207"/>
    </source>
</evidence>
<dbReference type="PRINTS" id="PR01652">
    <property type="entry name" value="SHAPEPROTEIN"/>
</dbReference>
<dbReference type="PROSITE" id="PS50890">
    <property type="entry name" value="PUA"/>
    <property type="match status" value="1"/>
</dbReference>
<comment type="subcellular location">
    <subcellularLocation>
        <location evidence="6">Cytoplasm</location>
    </subcellularLocation>
    <text evidence="6">Membrane-associated.</text>
</comment>
<dbReference type="GO" id="GO:0000902">
    <property type="term" value="P:cell morphogenesis"/>
    <property type="evidence" value="ECO:0007669"/>
    <property type="project" value="InterPro"/>
</dbReference>
<dbReference type="Pfam" id="PF06723">
    <property type="entry name" value="MreB_Mbl"/>
    <property type="match status" value="1"/>
</dbReference>
<dbReference type="InterPro" id="IPR056546">
    <property type="entry name" value="MreB_MamK-like"/>
</dbReference>
<evidence type="ECO:0000313" key="7">
    <source>
        <dbReference type="EMBL" id="MBI2876019.1"/>
    </source>
</evidence>
<dbReference type="Gene3D" id="3.30.420.40">
    <property type="match status" value="2"/>
</dbReference>
<dbReference type="Proteomes" id="UP000769766">
    <property type="component" value="Unassembled WGS sequence"/>
</dbReference>
<dbReference type="NCBIfam" id="NF010539">
    <property type="entry name" value="PRK13927.1"/>
    <property type="match status" value="1"/>
</dbReference>
<reference evidence="7" key="1">
    <citation type="submission" date="2020-07" db="EMBL/GenBank/DDBJ databases">
        <title>Huge and variable diversity of episymbiotic CPR bacteria and DPANN archaea in groundwater ecosystems.</title>
        <authorList>
            <person name="He C.Y."/>
            <person name="Keren R."/>
            <person name="Whittaker M."/>
            <person name="Farag I.F."/>
            <person name="Doudna J."/>
            <person name="Cate J.H.D."/>
            <person name="Banfield J.F."/>
        </authorList>
    </citation>
    <scope>NUCLEOTIDE SEQUENCE</scope>
    <source>
        <strain evidence="7">NC_groundwater_672_Ag_B-0.1um_62_36</strain>
    </source>
</reference>
<dbReference type="GO" id="GO:0005524">
    <property type="term" value="F:ATP binding"/>
    <property type="evidence" value="ECO:0007669"/>
    <property type="project" value="UniProtKB-KW"/>
</dbReference>
<feature type="binding site" evidence="6">
    <location>
        <begin position="165"/>
        <end position="167"/>
    </location>
    <ligand>
        <name>ATP</name>
        <dbReference type="ChEBI" id="CHEBI:30616"/>
    </ligand>
</feature>
<dbReference type="NCBIfam" id="TIGR00904">
    <property type="entry name" value="mreB"/>
    <property type="match status" value="1"/>
</dbReference>
<feature type="binding site" evidence="6">
    <location>
        <begin position="213"/>
        <end position="216"/>
    </location>
    <ligand>
        <name>ATP</name>
        <dbReference type="ChEBI" id="CHEBI:30616"/>
    </ligand>
</feature>
<dbReference type="PANTHER" id="PTHR42749">
    <property type="entry name" value="CELL SHAPE-DETERMINING PROTEIN MREB"/>
    <property type="match status" value="1"/>
</dbReference>
<keyword evidence="3 6" id="KW-0067">ATP-binding</keyword>
<keyword evidence="1 6" id="KW-0963">Cytoplasm</keyword>
<comment type="caution">
    <text evidence="7">The sequence shown here is derived from an EMBL/GenBank/DDBJ whole genome shotgun (WGS) entry which is preliminary data.</text>
</comment>
<dbReference type="InterPro" id="IPR004753">
    <property type="entry name" value="MreB"/>
</dbReference>
<name>A0A932CMT8_UNCTE</name>
<feature type="binding site" evidence="6">
    <location>
        <begin position="293"/>
        <end position="296"/>
    </location>
    <ligand>
        <name>ATP</name>
        <dbReference type="ChEBI" id="CHEBI:30616"/>
    </ligand>
</feature>
<comment type="subunit">
    <text evidence="6">Forms polymers.</text>
</comment>
<dbReference type="PANTHER" id="PTHR42749:SF1">
    <property type="entry name" value="CELL SHAPE-DETERMINING PROTEIN MREB"/>
    <property type="match status" value="1"/>
</dbReference>
<dbReference type="GO" id="GO:0008360">
    <property type="term" value="P:regulation of cell shape"/>
    <property type="evidence" value="ECO:0007669"/>
    <property type="project" value="UniProtKB-UniRule"/>
</dbReference>
<evidence type="ECO:0000256" key="3">
    <source>
        <dbReference type="ARBA" id="ARBA00022840"/>
    </source>
</evidence>
<comment type="function">
    <text evidence="6">Forms membrane-associated dynamic filaments that are essential for cell shape determination. Acts by regulating cell wall synthesis and cell elongation, and thus cell shape. A feedback loop between cell geometry and MreB localization may maintain elongated cell shape by targeting cell wall growth to regions of negative cell wall curvature.</text>
</comment>
<dbReference type="InterPro" id="IPR043129">
    <property type="entry name" value="ATPase_NBD"/>
</dbReference>
<accession>A0A932CMT8</accession>
<dbReference type="HAMAP" id="MF_02207">
    <property type="entry name" value="MreB"/>
    <property type="match status" value="1"/>
</dbReference>
<evidence type="ECO:0000256" key="1">
    <source>
        <dbReference type="ARBA" id="ARBA00022490"/>
    </source>
</evidence>
<evidence type="ECO:0000256" key="2">
    <source>
        <dbReference type="ARBA" id="ARBA00022741"/>
    </source>
</evidence>
<keyword evidence="4 6" id="KW-0133">Cell shape</keyword>
<gene>
    <name evidence="6" type="primary">mreB</name>
    <name evidence="7" type="ORF">HYY20_03985</name>
</gene>
<evidence type="ECO:0000313" key="8">
    <source>
        <dbReference type="Proteomes" id="UP000769766"/>
    </source>
</evidence>
<proteinExistence type="inferred from homology"/>
<comment type="similarity">
    <text evidence="5 6">Belongs to the FtsA/MreB family.</text>
</comment>
<dbReference type="EMBL" id="JACPRF010000125">
    <property type="protein sequence ID" value="MBI2876019.1"/>
    <property type="molecule type" value="Genomic_DNA"/>
</dbReference>
<keyword evidence="2 6" id="KW-0547">Nucleotide-binding</keyword>
<dbReference type="SUPFAM" id="SSF53067">
    <property type="entry name" value="Actin-like ATPase domain"/>
    <property type="match status" value="2"/>
</dbReference>
<organism evidence="7 8">
    <name type="scientific">Tectimicrobiota bacterium</name>
    <dbReference type="NCBI Taxonomy" id="2528274"/>
    <lineage>
        <taxon>Bacteria</taxon>
        <taxon>Pseudomonadati</taxon>
        <taxon>Nitrospinota/Tectimicrobiota group</taxon>
        <taxon>Candidatus Tectimicrobiota</taxon>
    </lineage>
</organism>
<dbReference type="CDD" id="cd10225">
    <property type="entry name" value="ASKHA_NBD_MreB-like"/>
    <property type="match status" value="1"/>
</dbReference>